<protein>
    <recommendedName>
        <fullName evidence="3">uridine/cytidine kinase</fullName>
        <ecNumber evidence="3">2.7.1.48</ecNumber>
    </recommendedName>
</protein>
<evidence type="ECO:0000256" key="1">
    <source>
        <dbReference type="ARBA" id="ARBA00004690"/>
    </source>
</evidence>
<dbReference type="OrthoDB" id="10257085at2759"/>
<keyword evidence="7" id="KW-0067">ATP-binding</keyword>
<organism evidence="9">
    <name type="scientific">Capitella teleta</name>
    <name type="common">Polychaete worm</name>
    <dbReference type="NCBI Taxonomy" id="283909"/>
    <lineage>
        <taxon>Eukaryota</taxon>
        <taxon>Metazoa</taxon>
        <taxon>Spiralia</taxon>
        <taxon>Lophotrochozoa</taxon>
        <taxon>Annelida</taxon>
        <taxon>Polychaeta</taxon>
        <taxon>Sedentaria</taxon>
        <taxon>Scolecida</taxon>
        <taxon>Capitellidae</taxon>
        <taxon>Capitella</taxon>
    </lineage>
</organism>
<evidence type="ECO:0000256" key="7">
    <source>
        <dbReference type="ARBA" id="ARBA00022840"/>
    </source>
</evidence>
<evidence type="ECO:0000313" key="11">
    <source>
        <dbReference type="Proteomes" id="UP000014760"/>
    </source>
</evidence>
<feature type="non-terminal residue" evidence="9">
    <location>
        <position position="1"/>
    </location>
</feature>
<comment type="similarity">
    <text evidence="2">Belongs to the uridine kinase family.</text>
</comment>
<reference evidence="9 11" key="2">
    <citation type="journal article" date="2013" name="Nature">
        <title>Insights into bilaterian evolution from three spiralian genomes.</title>
        <authorList>
            <person name="Simakov O."/>
            <person name="Marletaz F."/>
            <person name="Cho S.J."/>
            <person name="Edsinger-Gonzales E."/>
            <person name="Havlak P."/>
            <person name="Hellsten U."/>
            <person name="Kuo D.H."/>
            <person name="Larsson T."/>
            <person name="Lv J."/>
            <person name="Arendt D."/>
            <person name="Savage R."/>
            <person name="Osoegawa K."/>
            <person name="de Jong P."/>
            <person name="Grimwood J."/>
            <person name="Chapman J.A."/>
            <person name="Shapiro H."/>
            <person name="Aerts A."/>
            <person name="Otillar R.P."/>
            <person name="Terry A.Y."/>
            <person name="Boore J.L."/>
            <person name="Grigoriev I.V."/>
            <person name="Lindberg D.R."/>
            <person name="Seaver E.C."/>
            <person name="Weisblat D.A."/>
            <person name="Putnam N.H."/>
            <person name="Rokhsar D.S."/>
        </authorList>
    </citation>
    <scope>NUCLEOTIDE SEQUENCE</scope>
    <source>
        <strain evidence="9 11">I ESC-2004</strain>
    </source>
</reference>
<dbReference type="EMBL" id="AMQN01023384">
    <property type="status" value="NOT_ANNOTATED_CDS"/>
    <property type="molecule type" value="Genomic_DNA"/>
</dbReference>
<keyword evidence="6" id="KW-0418">Kinase</keyword>
<dbReference type="EC" id="2.7.1.48" evidence="3"/>
<dbReference type="HOGENOM" id="CLU_067096_1_1_1"/>
<dbReference type="InterPro" id="IPR029057">
    <property type="entry name" value="PRTase-like"/>
</dbReference>
<dbReference type="Proteomes" id="UP000014760">
    <property type="component" value="Unassembled WGS sequence"/>
</dbReference>
<evidence type="ECO:0000256" key="3">
    <source>
        <dbReference type="ARBA" id="ARBA00012137"/>
    </source>
</evidence>
<dbReference type="GO" id="GO:0005524">
    <property type="term" value="F:ATP binding"/>
    <property type="evidence" value="ECO:0007669"/>
    <property type="project" value="UniProtKB-KW"/>
</dbReference>
<accession>R7UQ30</accession>
<dbReference type="InterPro" id="IPR000836">
    <property type="entry name" value="PRTase_dom"/>
</dbReference>
<keyword evidence="5" id="KW-0547">Nucleotide-binding</keyword>
<evidence type="ECO:0000256" key="4">
    <source>
        <dbReference type="ARBA" id="ARBA00022679"/>
    </source>
</evidence>
<gene>
    <name evidence="9" type="ORF">CAPTEDRAFT_119822</name>
</gene>
<dbReference type="Gene3D" id="3.40.50.2020">
    <property type="match status" value="1"/>
</dbReference>
<evidence type="ECO:0000313" key="10">
    <source>
        <dbReference type="EnsemblMetazoa" id="CapteP119822"/>
    </source>
</evidence>
<name>R7UQ30_CAPTE</name>
<evidence type="ECO:0000313" key="9">
    <source>
        <dbReference type="EMBL" id="ELU05526.1"/>
    </source>
</evidence>
<dbReference type="EnsemblMetazoa" id="CapteT119822">
    <property type="protein sequence ID" value="CapteP119822"/>
    <property type="gene ID" value="CapteG119822"/>
</dbReference>
<keyword evidence="4" id="KW-0808">Transferase</keyword>
<dbReference type="FunFam" id="3.40.50.2020:FF:000010">
    <property type="entry name" value="Uridine-cytidine kinase"/>
    <property type="match status" value="1"/>
</dbReference>
<evidence type="ECO:0000256" key="2">
    <source>
        <dbReference type="ARBA" id="ARBA00005408"/>
    </source>
</evidence>
<sequence length="231" mass="25858">AAHIGQPMPNTLHVLEPTQQIKGLHTFIRNRETNRDEFIFYSNRLMRLLIEFALSLMPHKVCSVNTPQGFCYEGKRLDTTRLCGVSILRAGECLEPALSEVCKHIRLGKILIQTNLDTGEPELHYLRLPKDIKENHIMLMDATVATGAAAMMAIRVLLDHDVPEENILLVSLLMAESGVHSVAYAFPKVRLVTTAVDPDVNDQFHILPGIGNFGNRYFGTESKHSYNPQSA</sequence>
<dbReference type="OMA" id="KHKIGLM"/>
<dbReference type="AlphaFoldDB" id="R7UQ30"/>
<dbReference type="EMBL" id="KB301429">
    <property type="protein sequence ID" value="ELU05526.1"/>
    <property type="molecule type" value="Genomic_DNA"/>
</dbReference>
<dbReference type="GO" id="GO:0008655">
    <property type="term" value="P:pyrimidine-containing compound salvage"/>
    <property type="evidence" value="ECO:0007669"/>
    <property type="project" value="UniProtKB-ARBA"/>
</dbReference>
<dbReference type="Pfam" id="PF14681">
    <property type="entry name" value="UPRTase"/>
    <property type="match status" value="1"/>
</dbReference>
<dbReference type="CDD" id="cd06223">
    <property type="entry name" value="PRTases_typeI"/>
    <property type="match status" value="1"/>
</dbReference>
<feature type="domain" description="Phosphoribosyltransferase" evidence="8">
    <location>
        <begin position="17"/>
        <end position="220"/>
    </location>
</feature>
<evidence type="ECO:0000256" key="5">
    <source>
        <dbReference type="ARBA" id="ARBA00022741"/>
    </source>
</evidence>
<proteinExistence type="inferred from homology"/>
<dbReference type="SUPFAM" id="SSF53271">
    <property type="entry name" value="PRTase-like"/>
    <property type="match status" value="1"/>
</dbReference>
<reference evidence="11" key="1">
    <citation type="submission" date="2012-12" db="EMBL/GenBank/DDBJ databases">
        <authorList>
            <person name="Hellsten U."/>
            <person name="Grimwood J."/>
            <person name="Chapman J.A."/>
            <person name="Shapiro H."/>
            <person name="Aerts A."/>
            <person name="Otillar R.P."/>
            <person name="Terry A.Y."/>
            <person name="Boore J.L."/>
            <person name="Simakov O."/>
            <person name="Marletaz F."/>
            <person name="Cho S.-J."/>
            <person name="Edsinger-Gonzales E."/>
            <person name="Havlak P."/>
            <person name="Kuo D.-H."/>
            <person name="Larsson T."/>
            <person name="Lv J."/>
            <person name="Arendt D."/>
            <person name="Savage R."/>
            <person name="Osoegawa K."/>
            <person name="de Jong P."/>
            <person name="Lindberg D.R."/>
            <person name="Seaver E.C."/>
            <person name="Weisblat D.A."/>
            <person name="Putnam N.H."/>
            <person name="Grigoriev I.V."/>
            <person name="Rokhsar D.S."/>
        </authorList>
    </citation>
    <scope>NUCLEOTIDE SEQUENCE</scope>
    <source>
        <strain evidence="11">I ESC-2004</strain>
    </source>
</reference>
<reference evidence="10" key="3">
    <citation type="submission" date="2015-06" db="UniProtKB">
        <authorList>
            <consortium name="EnsemblMetazoa"/>
        </authorList>
    </citation>
    <scope>IDENTIFICATION</scope>
</reference>
<dbReference type="GO" id="GO:0004849">
    <property type="term" value="F:uridine kinase activity"/>
    <property type="evidence" value="ECO:0007669"/>
    <property type="project" value="UniProtKB-EC"/>
</dbReference>
<dbReference type="STRING" id="283909.R7UQ30"/>
<evidence type="ECO:0000256" key="6">
    <source>
        <dbReference type="ARBA" id="ARBA00022777"/>
    </source>
</evidence>
<evidence type="ECO:0000259" key="8">
    <source>
        <dbReference type="Pfam" id="PF14681"/>
    </source>
</evidence>
<keyword evidence="11" id="KW-1185">Reference proteome</keyword>
<comment type="pathway">
    <text evidence="1">Pyrimidine metabolism; UMP biosynthesis via salvage pathway; UMP from uridine: step 1/1.</text>
</comment>